<dbReference type="PANTHER" id="PTHR42996:SF1">
    <property type="entry name" value="PHOSPHATE-BINDING PROTEIN PSTS"/>
    <property type="match status" value="1"/>
</dbReference>
<dbReference type="NCBIfam" id="TIGR00975">
    <property type="entry name" value="3a0107s03"/>
    <property type="match status" value="1"/>
</dbReference>
<dbReference type="RefSeq" id="WP_184294474.1">
    <property type="nucleotide sequence ID" value="NZ_JACHXO010000003.1"/>
</dbReference>
<feature type="chain" id="PRO_5046775949" description="Phosphate-binding protein PstS" evidence="8">
    <location>
        <begin position="32"/>
        <end position="357"/>
    </location>
</feature>
<comment type="subunit">
    <text evidence="3 7">The complex is composed of two ATP-binding proteins (PstB), two transmembrane proteins (PstC and PstA) and a solute-binding protein (PstS).</text>
</comment>
<comment type="function">
    <text evidence="1 7">Part of the ABC transporter complex PstSACB involved in phosphate import.</text>
</comment>
<dbReference type="EMBL" id="JACHXO010000003">
    <property type="protein sequence ID" value="MBB3194519.1"/>
    <property type="molecule type" value="Genomic_DNA"/>
</dbReference>
<comment type="similarity">
    <text evidence="2 7">Belongs to the PstS family.</text>
</comment>
<dbReference type="Pfam" id="PF12849">
    <property type="entry name" value="PBP_like_2"/>
    <property type="match status" value="1"/>
</dbReference>
<dbReference type="PANTHER" id="PTHR42996">
    <property type="entry name" value="PHOSPHATE-BINDING PROTEIN PSTS"/>
    <property type="match status" value="1"/>
</dbReference>
<evidence type="ECO:0000313" key="11">
    <source>
        <dbReference type="Proteomes" id="UP000574369"/>
    </source>
</evidence>
<evidence type="ECO:0000256" key="6">
    <source>
        <dbReference type="ARBA" id="ARBA00022592"/>
    </source>
</evidence>
<evidence type="ECO:0000313" key="10">
    <source>
        <dbReference type="EMBL" id="MBB3194519.1"/>
    </source>
</evidence>
<dbReference type="PIRSF" id="PIRSF002756">
    <property type="entry name" value="PstS"/>
    <property type="match status" value="1"/>
</dbReference>
<dbReference type="Gene3D" id="3.40.190.10">
    <property type="entry name" value="Periplasmic binding protein-like II"/>
    <property type="match status" value="2"/>
</dbReference>
<accession>A0ABR6GTC9</accession>
<dbReference type="CDD" id="cd13565">
    <property type="entry name" value="PBP2_PstS"/>
    <property type="match status" value="1"/>
</dbReference>
<dbReference type="Proteomes" id="UP000574369">
    <property type="component" value="Unassembled WGS sequence"/>
</dbReference>
<keyword evidence="11" id="KW-1185">Reference proteome</keyword>
<evidence type="ECO:0000259" key="9">
    <source>
        <dbReference type="Pfam" id="PF12849"/>
    </source>
</evidence>
<feature type="signal peptide" evidence="8">
    <location>
        <begin position="1"/>
        <end position="31"/>
    </location>
</feature>
<evidence type="ECO:0000256" key="7">
    <source>
        <dbReference type="PIRNR" id="PIRNR002756"/>
    </source>
</evidence>
<dbReference type="InterPro" id="IPR024370">
    <property type="entry name" value="PBP_domain"/>
</dbReference>
<evidence type="ECO:0000256" key="3">
    <source>
        <dbReference type="ARBA" id="ARBA00011529"/>
    </source>
</evidence>
<name>A0ABR6GTC9_9BURK</name>
<gene>
    <name evidence="10" type="ORF">FHS28_001915</name>
</gene>
<evidence type="ECO:0000256" key="1">
    <source>
        <dbReference type="ARBA" id="ARBA00002841"/>
    </source>
</evidence>
<organism evidence="10 11">
    <name type="scientific">Roseateles terrae</name>
    <dbReference type="NCBI Taxonomy" id="431060"/>
    <lineage>
        <taxon>Bacteria</taxon>
        <taxon>Pseudomonadati</taxon>
        <taxon>Pseudomonadota</taxon>
        <taxon>Betaproteobacteria</taxon>
        <taxon>Burkholderiales</taxon>
        <taxon>Sphaerotilaceae</taxon>
        <taxon>Roseateles</taxon>
    </lineage>
</organism>
<evidence type="ECO:0000256" key="2">
    <source>
        <dbReference type="ARBA" id="ARBA00008725"/>
    </source>
</evidence>
<protein>
    <recommendedName>
        <fullName evidence="4 7">Phosphate-binding protein PstS</fullName>
    </recommendedName>
</protein>
<feature type="domain" description="PBP" evidence="9">
    <location>
        <begin position="27"/>
        <end position="312"/>
    </location>
</feature>
<reference evidence="10 11" key="1">
    <citation type="submission" date="2020-08" db="EMBL/GenBank/DDBJ databases">
        <title>Genomic Encyclopedia of Type Strains, Phase III (KMG-III): the genomes of soil and plant-associated and newly described type strains.</title>
        <authorList>
            <person name="Whitman W."/>
        </authorList>
    </citation>
    <scope>NUCLEOTIDE SEQUENCE [LARGE SCALE GENOMIC DNA]</scope>
    <source>
        <strain evidence="10 11">CECT 7247</strain>
    </source>
</reference>
<keyword evidence="8" id="KW-0732">Signal</keyword>
<evidence type="ECO:0000256" key="4">
    <source>
        <dbReference type="ARBA" id="ARBA00021889"/>
    </source>
</evidence>
<evidence type="ECO:0000256" key="5">
    <source>
        <dbReference type="ARBA" id="ARBA00022448"/>
    </source>
</evidence>
<dbReference type="SUPFAM" id="SSF53850">
    <property type="entry name" value="Periplasmic binding protein-like II"/>
    <property type="match status" value="1"/>
</dbReference>
<sequence length="357" mass="38226">MRFAPSANDRGHWLRPLLMGALLTLAGHAFAQVQGAGASFPSLVYGRWAAAYEKTSGGQPVLYKATGSGDGIKRISAREVQFGGSDSPLSADELTKRHLVQIPMLVGGIVPVVQLPSVPEGRLQLSGEVLADLMAGRIRQWNDPRIVALNPGLPLPALAVRRVVRADKSGTSEGFTRYLSEVSPNFASEVGANALPKWPGEVERAEGNDGMVKALKAAPGSLAYVSYDRVQAERLNAVKLRNAAGQWVSANEAGFRAAIAESDLSRRGDDLASLMNRPGATSWPITMTSFILIDATPPKGDEASPVMRFLYWCFMHGDDLTRGTGFAPLPLTLQSKLAARFGTVKAQDGKTPIYQAM</sequence>
<evidence type="ECO:0000256" key="8">
    <source>
        <dbReference type="SAM" id="SignalP"/>
    </source>
</evidence>
<dbReference type="InterPro" id="IPR050962">
    <property type="entry name" value="Phosphate-bind_PstS"/>
</dbReference>
<keyword evidence="6 7" id="KW-0592">Phosphate transport</keyword>
<keyword evidence="5 7" id="KW-0813">Transport</keyword>
<comment type="caution">
    <text evidence="10">The sequence shown here is derived from an EMBL/GenBank/DDBJ whole genome shotgun (WGS) entry which is preliminary data.</text>
</comment>
<proteinExistence type="inferred from homology"/>
<dbReference type="InterPro" id="IPR005673">
    <property type="entry name" value="ABC_phos-bd_PstS"/>
</dbReference>